<dbReference type="Pfam" id="PF00510">
    <property type="entry name" value="COX3"/>
    <property type="match status" value="1"/>
</dbReference>
<proteinExistence type="inferred from homology"/>
<keyword evidence="3" id="KW-1003">Cell membrane</keyword>
<dbReference type="InterPro" id="IPR000298">
    <property type="entry name" value="Cyt_c_oxidase-like_su3"/>
</dbReference>
<evidence type="ECO:0000256" key="5">
    <source>
        <dbReference type="ARBA" id="ARBA00022989"/>
    </source>
</evidence>
<feature type="transmembrane region" description="Helical" evidence="8">
    <location>
        <begin position="206"/>
        <end position="225"/>
    </location>
</feature>
<evidence type="ECO:0000313" key="11">
    <source>
        <dbReference type="Proteomes" id="UP001264340"/>
    </source>
</evidence>
<evidence type="ECO:0000256" key="6">
    <source>
        <dbReference type="ARBA" id="ARBA00023136"/>
    </source>
</evidence>
<feature type="transmembrane region" description="Helical" evidence="8">
    <location>
        <begin position="88"/>
        <end position="106"/>
    </location>
</feature>
<dbReference type="PANTHER" id="PTHR11403:SF2">
    <property type="entry name" value="CYTOCHROME BO(3) UBIQUINOL OXIDASE SUBUNIT 3"/>
    <property type="match status" value="1"/>
</dbReference>
<dbReference type="InterPro" id="IPR024791">
    <property type="entry name" value="Cyt_c/ubiquinol_Oxase_su3"/>
</dbReference>
<keyword evidence="6 8" id="KW-0472">Membrane</keyword>
<keyword evidence="4 7" id="KW-0812">Transmembrane</keyword>
<dbReference type="InterPro" id="IPR035973">
    <property type="entry name" value="Cyt_c_oxidase_su3-like_sf"/>
</dbReference>
<evidence type="ECO:0000256" key="3">
    <source>
        <dbReference type="ARBA" id="ARBA00022475"/>
    </source>
</evidence>
<dbReference type="EMBL" id="JAVDRP010000028">
    <property type="protein sequence ID" value="MDR6412930.1"/>
    <property type="molecule type" value="Genomic_DNA"/>
</dbReference>
<protein>
    <submittedName>
        <fullName evidence="10">Cytochrome c oxidase subunit I+III</fullName>
    </submittedName>
</protein>
<accession>A0ABU1M1N9</accession>
<dbReference type="Gene3D" id="1.20.120.80">
    <property type="entry name" value="Cytochrome c oxidase, subunit III, four-helix bundle"/>
    <property type="match status" value="1"/>
</dbReference>
<reference evidence="10 11" key="1">
    <citation type="submission" date="2023-07" db="EMBL/GenBank/DDBJ databases">
        <title>Sorghum-associated microbial communities from plants grown in Nebraska, USA.</title>
        <authorList>
            <person name="Schachtman D."/>
        </authorList>
    </citation>
    <scope>NUCLEOTIDE SEQUENCE [LARGE SCALE GENOMIC DNA]</scope>
    <source>
        <strain evidence="10 11">DS1316</strain>
    </source>
</reference>
<comment type="similarity">
    <text evidence="2 7">Belongs to the cytochrome c oxidase subunit 3 family.</text>
</comment>
<comment type="subcellular location">
    <subcellularLocation>
        <location evidence="1 7">Cell membrane</location>
        <topology evidence="1 7">Multi-pass membrane protein</topology>
    </subcellularLocation>
</comment>
<evidence type="ECO:0000256" key="8">
    <source>
        <dbReference type="SAM" id="Phobius"/>
    </source>
</evidence>
<evidence type="ECO:0000313" key="10">
    <source>
        <dbReference type="EMBL" id="MDR6412930.1"/>
    </source>
</evidence>
<dbReference type="RefSeq" id="WP_310127289.1">
    <property type="nucleotide sequence ID" value="NZ_JAVDQV010000014.1"/>
</dbReference>
<feature type="transmembrane region" description="Helical" evidence="8">
    <location>
        <begin position="127"/>
        <end position="145"/>
    </location>
</feature>
<evidence type="ECO:0000256" key="4">
    <source>
        <dbReference type="ARBA" id="ARBA00022692"/>
    </source>
</evidence>
<keyword evidence="11" id="KW-1185">Reference proteome</keyword>
<keyword evidence="5 8" id="KW-1133">Transmembrane helix</keyword>
<evidence type="ECO:0000259" key="9">
    <source>
        <dbReference type="PROSITE" id="PS50253"/>
    </source>
</evidence>
<dbReference type="PANTHER" id="PTHR11403">
    <property type="entry name" value="CYTOCHROME C OXIDASE SUBUNIT III"/>
    <property type="match status" value="1"/>
</dbReference>
<feature type="transmembrane region" description="Helical" evidence="8">
    <location>
        <begin position="51"/>
        <end position="76"/>
    </location>
</feature>
<evidence type="ECO:0000256" key="7">
    <source>
        <dbReference type="RuleBase" id="RU003376"/>
    </source>
</evidence>
<dbReference type="PROSITE" id="PS50253">
    <property type="entry name" value="COX3"/>
    <property type="match status" value="1"/>
</dbReference>
<feature type="domain" description="Heme-copper oxidase subunit III family profile" evidence="9">
    <location>
        <begin position="59"/>
        <end position="227"/>
    </location>
</feature>
<dbReference type="SUPFAM" id="SSF81452">
    <property type="entry name" value="Cytochrome c oxidase subunit III-like"/>
    <property type="match status" value="1"/>
</dbReference>
<evidence type="ECO:0000256" key="2">
    <source>
        <dbReference type="ARBA" id="ARBA00010581"/>
    </source>
</evidence>
<evidence type="ECO:0000256" key="1">
    <source>
        <dbReference type="ARBA" id="ARBA00004651"/>
    </source>
</evidence>
<name>A0ABU1M1N9_9BURK</name>
<gene>
    <name evidence="10" type="ORF">J2804_006366</name>
</gene>
<dbReference type="Proteomes" id="UP001264340">
    <property type="component" value="Unassembled WGS sequence"/>
</dbReference>
<dbReference type="InterPro" id="IPR013833">
    <property type="entry name" value="Cyt_c_oxidase_su3_a-hlx"/>
</dbReference>
<comment type="caution">
    <text evidence="10">The sequence shown here is derived from an EMBL/GenBank/DDBJ whole genome shotgun (WGS) entry which is preliminary data.</text>
</comment>
<sequence>MTELRKVPASAMNAMNAAHANDTRHTTRDAPDTLTLDVRRLPSFGFSHRSLMWWSTVCLMLIEGTVFAIGAMMYFYLRSLTAIWPLNAAPPALVWGSVNTAVLLVSMWPNQLAKRAAEREDRAGARLWLSVCLAFAGVFLVLRGFEFAALNVSWNTNAYGSVVWLLLGLHTTHLITDTVDTAVLGVLLFTGPFEGKRLVDVSENALYWYFVVLSWLPVYAVIYLAPRL</sequence>
<organism evidence="10 11">
    <name type="scientific">Paraburkholderia terricola</name>
    <dbReference type="NCBI Taxonomy" id="169427"/>
    <lineage>
        <taxon>Bacteria</taxon>
        <taxon>Pseudomonadati</taxon>
        <taxon>Pseudomonadota</taxon>
        <taxon>Betaproteobacteria</taxon>
        <taxon>Burkholderiales</taxon>
        <taxon>Burkholderiaceae</taxon>
        <taxon>Paraburkholderia</taxon>
    </lineage>
</organism>